<dbReference type="EC" id="6.3.5.7" evidence="8"/>
<evidence type="ECO:0000256" key="7">
    <source>
        <dbReference type="ARBA" id="ARBA00047407"/>
    </source>
</evidence>
<evidence type="ECO:0000313" key="10">
    <source>
        <dbReference type="EMBL" id="SEA05844.1"/>
    </source>
</evidence>
<dbReference type="GO" id="GO:0016740">
    <property type="term" value="F:transferase activity"/>
    <property type="evidence" value="ECO:0007669"/>
    <property type="project" value="UniProtKB-KW"/>
</dbReference>
<feature type="active site" description="Acyl-ester intermediate" evidence="8">
    <location>
        <position position="178"/>
    </location>
</feature>
<keyword evidence="3 8" id="KW-0547">Nucleotide-binding</keyword>
<dbReference type="InterPro" id="IPR023631">
    <property type="entry name" value="Amidase_dom"/>
</dbReference>
<protein>
    <recommendedName>
        <fullName evidence="8">Glutamyl-tRNA(Gln) amidotransferase subunit A</fullName>
        <shortName evidence="8">Glu-ADT subunit A</shortName>
        <ecNumber evidence="8">6.3.5.7</ecNumber>
    </recommendedName>
</protein>
<dbReference type="Proteomes" id="UP000183469">
    <property type="component" value="Unassembled WGS sequence"/>
</dbReference>
<dbReference type="InterPro" id="IPR004412">
    <property type="entry name" value="GatA"/>
</dbReference>
<dbReference type="EMBL" id="FNQG01000007">
    <property type="protein sequence ID" value="SEA05844.1"/>
    <property type="molecule type" value="Genomic_DNA"/>
</dbReference>
<reference evidence="10 11" key="1">
    <citation type="submission" date="2016-10" db="EMBL/GenBank/DDBJ databases">
        <authorList>
            <person name="de Groot N.N."/>
        </authorList>
    </citation>
    <scope>NUCLEOTIDE SEQUENCE [LARGE SCALE GENOMIC DNA]</scope>
    <source>
        <strain evidence="10 11">DSM 2872</strain>
    </source>
</reference>
<comment type="similarity">
    <text evidence="1 8">Belongs to the amidase family. GatA subfamily.</text>
</comment>
<evidence type="ECO:0000256" key="5">
    <source>
        <dbReference type="ARBA" id="ARBA00022917"/>
    </source>
</evidence>
<name>A0A1H3Y4Q5_SELRU</name>
<feature type="domain" description="Amidase" evidence="9">
    <location>
        <begin position="24"/>
        <end position="465"/>
    </location>
</feature>
<keyword evidence="2 8" id="KW-0436">Ligase</keyword>
<evidence type="ECO:0000313" key="11">
    <source>
        <dbReference type="Proteomes" id="UP000183469"/>
    </source>
</evidence>
<dbReference type="GO" id="GO:0050567">
    <property type="term" value="F:glutaminyl-tRNA synthase (glutamine-hydrolyzing) activity"/>
    <property type="evidence" value="ECO:0007669"/>
    <property type="project" value="UniProtKB-UniRule"/>
</dbReference>
<dbReference type="PROSITE" id="PS00571">
    <property type="entry name" value="AMIDASES"/>
    <property type="match status" value="1"/>
</dbReference>
<dbReference type="AlphaFoldDB" id="A0A1H3Y4Q5"/>
<comment type="function">
    <text evidence="6 8">Allows the formation of correctly charged Gln-tRNA(Gln) through the transamidation of misacylated Glu-tRNA(Gln) in organisms which lack glutaminyl-tRNA synthetase. The reaction takes place in the presence of glutamine and ATP through an activated gamma-phospho-Glu-tRNA(Gln).</text>
</comment>
<evidence type="ECO:0000256" key="1">
    <source>
        <dbReference type="ARBA" id="ARBA00008069"/>
    </source>
</evidence>
<comment type="subunit">
    <text evidence="8">Heterotrimer of A, B and C subunits.</text>
</comment>
<evidence type="ECO:0000259" key="9">
    <source>
        <dbReference type="Pfam" id="PF01425"/>
    </source>
</evidence>
<dbReference type="PANTHER" id="PTHR11895:SF151">
    <property type="entry name" value="GLUTAMYL-TRNA(GLN) AMIDOTRANSFERASE SUBUNIT A"/>
    <property type="match status" value="1"/>
</dbReference>
<feature type="active site" description="Charge relay system" evidence="8">
    <location>
        <position position="79"/>
    </location>
</feature>
<keyword evidence="10" id="KW-0808">Transferase</keyword>
<proteinExistence type="inferred from homology"/>
<accession>A0A1H3Y4Q5</accession>
<dbReference type="PANTHER" id="PTHR11895">
    <property type="entry name" value="TRANSAMIDASE"/>
    <property type="match status" value="1"/>
</dbReference>
<evidence type="ECO:0000256" key="3">
    <source>
        <dbReference type="ARBA" id="ARBA00022741"/>
    </source>
</evidence>
<dbReference type="GO" id="GO:0006412">
    <property type="term" value="P:translation"/>
    <property type="evidence" value="ECO:0007669"/>
    <property type="project" value="UniProtKB-UniRule"/>
</dbReference>
<dbReference type="NCBIfam" id="TIGR00132">
    <property type="entry name" value="gatA"/>
    <property type="match status" value="1"/>
</dbReference>
<dbReference type="SUPFAM" id="SSF75304">
    <property type="entry name" value="Amidase signature (AS) enzymes"/>
    <property type="match status" value="1"/>
</dbReference>
<dbReference type="OrthoDB" id="9811471at2"/>
<evidence type="ECO:0000256" key="4">
    <source>
        <dbReference type="ARBA" id="ARBA00022840"/>
    </source>
</evidence>
<evidence type="ECO:0000256" key="8">
    <source>
        <dbReference type="HAMAP-Rule" id="MF_00120"/>
    </source>
</evidence>
<evidence type="ECO:0000256" key="6">
    <source>
        <dbReference type="ARBA" id="ARBA00025295"/>
    </source>
</evidence>
<dbReference type="InterPro" id="IPR000120">
    <property type="entry name" value="Amidase"/>
</dbReference>
<comment type="catalytic activity">
    <reaction evidence="7 8">
        <text>L-glutamyl-tRNA(Gln) + L-glutamine + ATP + H2O = L-glutaminyl-tRNA(Gln) + L-glutamate + ADP + phosphate + H(+)</text>
        <dbReference type="Rhea" id="RHEA:17521"/>
        <dbReference type="Rhea" id="RHEA-COMP:9681"/>
        <dbReference type="Rhea" id="RHEA-COMP:9684"/>
        <dbReference type="ChEBI" id="CHEBI:15377"/>
        <dbReference type="ChEBI" id="CHEBI:15378"/>
        <dbReference type="ChEBI" id="CHEBI:29985"/>
        <dbReference type="ChEBI" id="CHEBI:30616"/>
        <dbReference type="ChEBI" id="CHEBI:43474"/>
        <dbReference type="ChEBI" id="CHEBI:58359"/>
        <dbReference type="ChEBI" id="CHEBI:78520"/>
        <dbReference type="ChEBI" id="CHEBI:78521"/>
        <dbReference type="ChEBI" id="CHEBI:456216"/>
        <dbReference type="EC" id="6.3.5.7"/>
    </reaction>
</comment>
<gene>
    <name evidence="8" type="primary">gatA</name>
    <name evidence="10" type="ORF">SAMN05660648_01765</name>
</gene>
<dbReference type="HAMAP" id="MF_00120">
    <property type="entry name" value="GatA"/>
    <property type="match status" value="1"/>
</dbReference>
<dbReference type="InterPro" id="IPR036928">
    <property type="entry name" value="AS_sf"/>
</dbReference>
<dbReference type="RefSeq" id="WP_074672161.1">
    <property type="nucleotide sequence ID" value="NZ_FNQG01000007.1"/>
</dbReference>
<dbReference type="InterPro" id="IPR020556">
    <property type="entry name" value="Amidase_CS"/>
</dbReference>
<sequence>MRLYEKPAHVLHDMLVNKEITSVELTEDVLARIDEVEGDVKAYLTITRDEALAQAKAVDEKIAKGETISFLEGIPGAIKDNICTKGIKTTCASKILENFVPPYDATVMTKLKAENPVILGKLNMDEFAMGGSTENSAYHPTCNPWNTECVPGGSSGGSAASVAAGTAIWSLGSDTGGSIRQPASFCGVVGLKPTYGRVSRYGLVAYGSSLDQIGPVTRDVTDCANILNIIAGHDDMDSTSSAAEVPDFTKALVEDVKGLKIGLPKEYFVKGMDPEVEKAIRTAIEKYKEMGAEIVDITLPHTDYAISAYYLIAPAEAATNLQRYDGVSYGERVEGEDLVAMMTNTRTEKFGEEVKRRIVIGNYALSAGYYDAYYLKAMKVRTLVAEDYAKAFEQVDVILAPVAPTTAFKIGEMAGDPLQMYLQDACTVPLNLAGLPGISIPCGMSSKGMPIGMQLIGKALDEETIIRAAYTYEQSQEYHTKMPQLGGNNE</sequence>
<evidence type="ECO:0000256" key="2">
    <source>
        <dbReference type="ARBA" id="ARBA00022598"/>
    </source>
</evidence>
<feature type="active site" description="Charge relay system" evidence="8">
    <location>
        <position position="154"/>
    </location>
</feature>
<dbReference type="PIRSF" id="PIRSF001221">
    <property type="entry name" value="Amidase_fungi"/>
    <property type="match status" value="1"/>
</dbReference>
<keyword evidence="5 8" id="KW-0648">Protein biosynthesis</keyword>
<dbReference type="Gene3D" id="3.90.1300.10">
    <property type="entry name" value="Amidase signature (AS) domain"/>
    <property type="match status" value="1"/>
</dbReference>
<dbReference type="Pfam" id="PF01425">
    <property type="entry name" value="Amidase"/>
    <property type="match status" value="1"/>
</dbReference>
<organism evidence="10 11">
    <name type="scientific">Selenomonas ruminantium</name>
    <dbReference type="NCBI Taxonomy" id="971"/>
    <lineage>
        <taxon>Bacteria</taxon>
        <taxon>Bacillati</taxon>
        <taxon>Bacillota</taxon>
        <taxon>Negativicutes</taxon>
        <taxon>Selenomonadales</taxon>
        <taxon>Selenomonadaceae</taxon>
        <taxon>Selenomonas</taxon>
    </lineage>
</organism>
<dbReference type="GO" id="GO:0030956">
    <property type="term" value="C:glutamyl-tRNA(Gln) amidotransferase complex"/>
    <property type="evidence" value="ECO:0007669"/>
    <property type="project" value="InterPro"/>
</dbReference>
<keyword evidence="4 8" id="KW-0067">ATP-binding</keyword>
<dbReference type="GO" id="GO:0005524">
    <property type="term" value="F:ATP binding"/>
    <property type="evidence" value="ECO:0007669"/>
    <property type="project" value="UniProtKB-KW"/>
</dbReference>